<gene>
    <name evidence="2" type="ORF">NDU88_005600</name>
</gene>
<evidence type="ECO:0000313" key="2">
    <source>
        <dbReference type="EMBL" id="KAJ1108218.1"/>
    </source>
</evidence>
<feature type="compositionally biased region" description="Polar residues" evidence="1">
    <location>
        <begin position="76"/>
        <end position="87"/>
    </location>
</feature>
<dbReference type="EMBL" id="JANPWB010000013">
    <property type="protein sequence ID" value="KAJ1108218.1"/>
    <property type="molecule type" value="Genomic_DNA"/>
</dbReference>
<protein>
    <submittedName>
        <fullName evidence="2">Uncharacterized protein</fullName>
    </submittedName>
</protein>
<accession>A0AAV7MWU4</accession>
<keyword evidence="3" id="KW-1185">Reference proteome</keyword>
<sequence length="103" mass="11727">MQYKLTLLELVLTKHQIAIHWTQPRPQTLVRWRVDLLKWGVAEERRLKQVCTDENAERDLEIWGDMLEGLISEMTQQAPPSGNSQVMESAVLLGTSGADSQDP</sequence>
<dbReference type="Proteomes" id="UP001066276">
    <property type="component" value="Chromosome 9"/>
</dbReference>
<organism evidence="2 3">
    <name type="scientific">Pleurodeles waltl</name>
    <name type="common">Iberian ribbed newt</name>
    <dbReference type="NCBI Taxonomy" id="8319"/>
    <lineage>
        <taxon>Eukaryota</taxon>
        <taxon>Metazoa</taxon>
        <taxon>Chordata</taxon>
        <taxon>Craniata</taxon>
        <taxon>Vertebrata</taxon>
        <taxon>Euteleostomi</taxon>
        <taxon>Amphibia</taxon>
        <taxon>Batrachia</taxon>
        <taxon>Caudata</taxon>
        <taxon>Salamandroidea</taxon>
        <taxon>Salamandridae</taxon>
        <taxon>Pleurodelinae</taxon>
        <taxon>Pleurodeles</taxon>
    </lineage>
</organism>
<name>A0AAV7MWU4_PLEWA</name>
<feature type="region of interest" description="Disordered" evidence="1">
    <location>
        <begin position="76"/>
        <end position="103"/>
    </location>
</feature>
<comment type="caution">
    <text evidence="2">The sequence shown here is derived from an EMBL/GenBank/DDBJ whole genome shotgun (WGS) entry which is preliminary data.</text>
</comment>
<evidence type="ECO:0000313" key="3">
    <source>
        <dbReference type="Proteomes" id="UP001066276"/>
    </source>
</evidence>
<reference evidence="2" key="1">
    <citation type="journal article" date="2022" name="bioRxiv">
        <title>Sequencing and chromosome-scale assembly of the giantPleurodeles waltlgenome.</title>
        <authorList>
            <person name="Brown T."/>
            <person name="Elewa A."/>
            <person name="Iarovenko S."/>
            <person name="Subramanian E."/>
            <person name="Araus A.J."/>
            <person name="Petzold A."/>
            <person name="Susuki M."/>
            <person name="Suzuki K.-i.T."/>
            <person name="Hayashi T."/>
            <person name="Toyoda A."/>
            <person name="Oliveira C."/>
            <person name="Osipova E."/>
            <person name="Leigh N.D."/>
            <person name="Simon A."/>
            <person name="Yun M.H."/>
        </authorList>
    </citation>
    <scope>NUCLEOTIDE SEQUENCE</scope>
    <source>
        <strain evidence="2">20211129_DDA</strain>
        <tissue evidence="2">Liver</tissue>
    </source>
</reference>
<evidence type="ECO:0000256" key="1">
    <source>
        <dbReference type="SAM" id="MobiDB-lite"/>
    </source>
</evidence>
<proteinExistence type="predicted"/>
<dbReference type="AlphaFoldDB" id="A0AAV7MWU4"/>